<dbReference type="EMBL" id="JAADYS010000262">
    <property type="protein sequence ID" value="KAF4471008.1"/>
    <property type="molecule type" value="Genomic_DNA"/>
</dbReference>
<proteinExistence type="predicted"/>
<organism evidence="3 4">
    <name type="scientific">Fusarium albosuccineum</name>
    <dbReference type="NCBI Taxonomy" id="1237068"/>
    <lineage>
        <taxon>Eukaryota</taxon>
        <taxon>Fungi</taxon>
        <taxon>Dikarya</taxon>
        <taxon>Ascomycota</taxon>
        <taxon>Pezizomycotina</taxon>
        <taxon>Sordariomycetes</taxon>
        <taxon>Hypocreomycetidae</taxon>
        <taxon>Hypocreales</taxon>
        <taxon>Nectriaceae</taxon>
        <taxon>Fusarium</taxon>
        <taxon>Fusarium decemcellulare species complex</taxon>
    </lineage>
</organism>
<feature type="region of interest" description="Disordered" evidence="1">
    <location>
        <begin position="92"/>
        <end position="121"/>
    </location>
</feature>
<dbReference type="OrthoDB" id="270167at2759"/>
<dbReference type="Proteomes" id="UP000554235">
    <property type="component" value="Unassembled WGS sequence"/>
</dbReference>
<dbReference type="AlphaFoldDB" id="A0A8H4LMV1"/>
<evidence type="ECO:0000313" key="3">
    <source>
        <dbReference type="EMBL" id="KAF4471008.1"/>
    </source>
</evidence>
<feature type="domain" description="Heterokaryon incompatibility" evidence="2">
    <location>
        <begin position="83"/>
        <end position="250"/>
    </location>
</feature>
<keyword evidence="4" id="KW-1185">Reference proteome</keyword>
<accession>A0A8H4LMV1</accession>
<dbReference type="PANTHER" id="PTHR24148">
    <property type="entry name" value="ANKYRIN REPEAT DOMAIN-CONTAINING PROTEIN 39 HOMOLOG-RELATED"/>
    <property type="match status" value="1"/>
</dbReference>
<evidence type="ECO:0000259" key="2">
    <source>
        <dbReference type="Pfam" id="PF06985"/>
    </source>
</evidence>
<comment type="caution">
    <text evidence="3">The sequence shown here is derived from an EMBL/GenBank/DDBJ whole genome shotgun (WGS) entry which is preliminary data.</text>
</comment>
<reference evidence="3 4" key="1">
    <citation type="submission" date="2020-01" db="EMBL/GenBank/DDBJ databases">
        <title>Identification and distribution of gene clusters putatively required for synthesis of sphingolipid metabolism inhibitors in phylogenetically diverse species of the filamentous fungus Fusarium.</title>
        <authorList>
            <person name="Kim H.-S."/>
            <person name="Busman M."/>
            <person name="Brown D.W."/>
            <person name="Divon H."/>
            <person name="Uhlig S."/>
            <person name="Proctor R.H."/>
        </authorList>
    </citation>
    <scope>NUCLEOTIDE SEQUENCE [LARGE SCALE GENOMIC DNA]</scope>
    <source>
        <strain evidence="3 4">NRRL 20459</strain>
    </source>
</reference>
<dbReference type="InterPro" id="IPR010730">
    <property type="entry name" value="HET"/>
</dbReference>
<dbReference type="InterPro" id="IPR052895">
    <property type="entry name" value="HetReg/Transcr_Mod"/>
</dbReference>
<dbReference type="Pfam" id="PF06985">
    <property type="entry name" value="HET"/>
    <property type="match status" value="1"/>
</dbReference>
<sequence>MGARRDPAGGMDADVIPLLIETQKSRISQQKMRWIVENLECIGRKLPKKRKLNSIETESSSGSSEEPPFWFRQEINGFTESNFVALSYTWEASEHETPNPREERHLIESRDRQNPSRSSVRNSVLERITRYMQRHQVPLLWIDRHSIPQDVCEESGCKHEACTKKQHALDAMDRVYSESSHPVALLGRPIEGETEMATLAAILNGSLVECRDGSFVLSENTTYEQALEGVQLLDKITQDKWWTRAWTFQENYRAGIKMTLLIHHSPDLEKTKRTFRRSGKPLFNIVPGELSIQSVRFSESATKLCLALRSCYQRTTLRDETMIEAILRTAGKYTILLSPSYSMSGTIVSDVRSRGVTEPWDLLAIIANCCQYATRLKTSELKSKVDKGLNLDLSIFALRLLNGEILKNDNDLLSATNSIEAINKLFFNNFWGPSGAKSLTFNKGCRFVGVQLTTAGIKTTGHLWKLDESVRPPRSSSRTAPEVDQKGSQLSEYHRRRLKQLMEALTAKRNHKFETLAGDMRDFLTEDASIDNQEISFSLRYRRMMAKELVQAMDLGQELALGCLCDSTGTPTIHRAIFTHQQPAHILASGMYEDIAYVFTSLWSKDHGNDEYYGNDLDHHVSLGVHVAGQETPPRLYAKRWVLGLCFFKGAANYDVIFPWPHV</sequence>
<name>A0A8H4LMV1_9HYPO</name>
<feature type="region of interest" description="Disordered" evidence="1">
    <location>
        <begin position="468"/>
        <end position="490"/>
    </location>
</feature>
<protein>
    <recommendedName>
        <fullName evidence="2">Heterokaryon incompatibility domain-containing protein</fullName>
    </recommendedName>
</protein>
<feature type="compositionally biased region" description="Basic and acidic residues" evidence="1">
    <location>
        <begin position="92"/>
        <end position="114"/>
    </location>
</feature>
<evidence type="ECO:0000313" key="4">
    <source>
        <dbReference type="Proteomes" id="UP000554235"/>
    </source>
</evidence>
<evidence type="ECO:0000256" key="1">
    <source>
        <dbReference type="SAM" id="MobiDB-lite"/>
    </source>
</evidence>
<gene>
    <name evidence="3" type="ORF">FALBO_2080</name>
</gene>
<dbReference type="PANTHER" id="PTHR24148:SF73">
    <property type="entry name" value="HET DOMAIN PROTEIN (AFU_ORTHOLOGUE AFUA_8G01020)"/>
    <property type="match status" value="1"/>
</dbReference>